<sequence>MEDKTTDDLNQELMSRPDIDSYLQENRGCFSDQKICQLLTKLYQNKDLSKAALARKAGMSEVYLHQVFAGRRKPSRDRLICLCIGLEASLDETQRLLKQASYAQLYPKNKRDAIILHGLLHQTALDMINDKLFTENEKTLF</sequence>
<evidence type="ECO:0000313" key="3">
    <source>
        <dbReference type="Proteomes" id="UP000823868"/>
    </source>
</evidence>
<accession>A0A9D2BYR8</accession>
<dbReference type="Pfam" id="PF13560">
    <property type="entry name" value="HTH_31"/>
    <property type="match status" value="1"/>
</dbReference>
<feature type="domain" description="HTH cro/C1-type" evidence="1">
    <location>
        <begin position="39"/>
        <end position="93"/>
    </location>
</feature>
<comment type="caution">
    <text evidence="2">The sequence shown here is derived from an EMBL/GenBank/DDBJ whole genome shotgun (WGS) entry which is preliminary data.</text>
</comment>
<dbReference type="CDD" id="cd00093">
    <property type="entry name" value="HTH_XRE"/>
    <property type="match status" value="1"/>
</dbReference>
<dbReference type="AlphaFoldDB" id="A0A9D2BYR8"/>
<evidence type="ECO:0000313" key="2">
    <source>
        <dbReference type="EMBL" id="HIY20705.1"/>
    </source>
</evidence>
<dbReference type="InterPro" id="IPR010982">
    <property type="entry name" value="Lambda_DNA-bd_dom_sf"/>
</dbReference>
<organism evidence="2 3">
    <name type="scientific">Candidatus Flavonifractor merdigallinarum</name>
    <dbReference type="NCBI Taxonomy" id="2838589"/>
    <lineage>
        <taxon>Bacteria</taxon>
        <taxon>Bacillati</taxon>
        <taxon>Bacillota</taxon>
        <taxon>Clostridia</taxon>
        <taxon>Eubacteriales</taxon>
        <taxon>Oscillospiraceae</taxon>
        <taxon>Flavonifractor</taxon>
    </lineage>
</organism>
<reference evidence="2" key="1">
    <citation type="journal article" date="2021" name="PeerJ">
        <title>Extensive microbial diversity within the chicken gut microbiome revealed by metagenomics and culture.</title>
        <authorList>
            <person name="Gilroy R."/>
            <person name="Ravi A."/>
            <person name="Getino M."/>
            <person name="Pursley I."/>
            <person name="Horton D.L."/>
            <person name="Alikhan N.F."/>
            <person name="Baker D."/>
            <person name="Gharbi K."/>
            <person name="Hall N."/>
            <person name="Watson M."/>
            <person name="Adriaenssens E.M."/>
            <person name="Foster-Nyarko E."/>
            <person name="Jarju S."/>
            <person name="Secka A."/>
            <person name="Antonio M."/>
            <person name="Oren A."/>
            <person name="Chaudhuri R.R."/>
            <person name="La Ragione R."/>
            <person name="Hildebrand F."/>
            <person name="Pallen M.J."/>
        </authorList>
    </citation>
    <scope>NUCLEOTIDE SEQUENCE</scope>
    <source>
        <strain evidence="2">ChiBcec16_6824</strain>
    </source>
</reference>
<dbReference type="SUPFAM" id="SSF47413">
    <property type="entry name" value="lambda repressor-like DNA-binding domains"/>
    <property type="match status" value="1"/>
</dbReference>
<proteinExistence type="predicted"/>
<dbReference type="EMBL" id="DXDX01000043">
    <property type="protein sequence ID" value="HIY20705.1"/>
    <property type="molecule type" value="Genomic_DNA"/>
</dbReference>
<dbReference type="Gene3D" id="1.10.260.40">
    <property type="entry name" value="lambda repressor-like DNA-binding domains"/>
    <property type="match status" value="1"/>
</dbReference>
<evidence type="ECO:0000259" key="1">
    <source>
        <dbReference type="PROSITE" id="PS50943"/>
    </source>
</evidence>
<reference evidence="2" key="2">
    <citation type="submission" date="2021-04" db="EMBL/GenBank/DDBJ databases">
        <authorList>
            <person name="Gilroy R."/>
        </authorList>
    </citation>
    <scope>NUCLEOTIDE SEQUENCE</scope>
    <source>
        <strain evidence="2">ChiBcec16_6824</strain>
    </source>
</reference>
<dbReference type="Proteomes" id="UP000823868">
    <property type="component" value="Unassembled WGS sequence"/>
</dbReference>
<name>A0A9D2BYR8_9FIRM</name>
<dbReference type="GO" id="GO:0003677">
    <property type="term" value="F:DNA binding"/>
    <property type="evidence" value="ECO:0007669"/>
    <property type="project" value="InterPro"/>
</dbReference>
<dbReference type="SMART" id="SM00530">
    <property type="entry name" value="HTH_XRE"/>
    <property type="match status" value="1"/>
</dbReference>
<gene>
    <name evidence="2" type="ORF">H9841_02230</name>
</gene>
<protein>
    <submittedName>
        <fullName evidence="2">Helix-turn-helix domain-containing protein</fullName>
    </submittedName>
</protein>
<dbReference type="PROSITE" id="PS50943">
    <property type="entry name" value="HTH_CROC1"/>
    <property type="match status" value="1"/>
</dbReference>
<dbReference type="InterPro" id="IPR001387">
    <property type="entry name" value="Cro/C1-type_HTH"/>
</dbReference>